<feature type="region of interest" description="Disordered" evidence="6">
    <location>
        <begin position="1262"/>
        <end position="1330"/>
    </location>
</feature>
<protein>
    <submittedName>
        <fullName evidence="9">Tripartite DNA replication factor</fullName>
    </submittedName>
</protein>
<dbReference type="GO" id="GO:0043139">
    <property type="term" value="F:5'-3' DNA helicase activity"/>
    <property type="evidence" value="ECO:0007669"/>
    <property type="project" value="TreeGrafter"/>
</dbReference>
<dbReference type="GO" id="GO:0005524">
    <property type="term" value="F:ATP binding"/>
    <property type="evidence" value="ECO:0007669"/>
    <property type="project" value="UniProtKB-KW"/>
</dbReference>
<dbReference type="PANTHER" id="PTHR43788:SF8">
    <property type="entry name" value="DNA-BINDING PROTEIN SMUBP-2"/>
    <property type="match status" value="1"/>
</dbReference>
<evidence type="ECO:0000259" key="8">
    <source>
        <dbReference type="Pfam" id="PF13087"/>
    </source>
</evidence>
<dbReference type="EMBL" id="CAJPDT010000032">
    <property type="protein sequence ID" value="CAF9922876.1"/>
    <property type="molecule type" value="Genomic_DNA"/>
</dbReference>
<dbReference type="Proteomes" id="UP000664534">
    <property type="component" value="Unassembled WGS sequence"/>
</dbReference>
<keyword evidence="5" id="KW-0067">ATP-binding</keyword>
<dbReference type="InterPro" id="IPR027417">
    <property type="entry name" value="P-loop_NTPase"/>
</dbReference>
<evidence type="ECO:0000313" key="10">
    <source>
        <dbReference type="Proteomes" id="UP000664534"/>
    </source>
</evidence>
<feature type="domain" description="DNA2/NAM7 helicase helicase" evidence="7">
    <location>
        <begin position="542"/>
        <end position="874"/>
    </location>
</feature>
<dbReference type="PANTHER" id="PTHR43788">
    <property type="entry name" value="DNA2/NAM7 HELICASE FAMILY MEMBER"/>
    <property type="match status" value="1"/>
</dbReference>
<evidence type="ECO:0000313" key="9">
    <source>
        <dbReference type="EMBL" id="CAF9922876.1"/>
    </source>
</evidence>
<evidence type="ECO:0000256" key="2">
    <source>
        <dbReference type="ARBA" id="ARBA00022741"/>
    </source>
</evidence>
<keyword evidence="2" id="KW-0547">Nucleotide-binding</keyword>
<proteinExistence type="inferred from homology"/>
<dbReference type="CDD" id="cd18808">
    <property type="entry name" value="SF1_C_Upf1"/>
    <property type="match status" value="1"/>
</dbReference>
<dbReference type="SUPFAM" id="SSF52540">
    <property type="entry name" value="P-loop containing nucleoside triphosphate hydrolases"/>
    <property type="match status" value="1"/>
</dbReference>
<keyword evidence="4" id="KW-0347">Helicase</keyword>
<sequence length="1330" mass="148821">MSPSGTPLVGKKAKADNPPANPNVLDMRIQPVKNRPTSFGHMKKPPSRLPCAVMIEDQPIMGNPFSPTPGWDLKLALDPGVIGLPSLGLDFRFSKDGTDSDKGSHYNTFAVGWEPGVMTAADEWMMERLQCAQANLHPATLPLSIRELCKDEQDLARLVCVSFKSNGHRSTQMDMAWPLSLKGDDWFAPYSNMERMYSESDSESIYQVTMWFLNPYLTYKYLLDTCLGPLRDAVEDHTPPYHQYLDENDMPMLSNKLPTVAAIGKGMYVRYPKPDKGHGKKGHGKMGQVHDKEAKPTYVNLPKTLRWDSIKSFHITYGVPVVRERQLQEGLHVKLENQWHGVFLERMPVMSVDGKNLQPNTVMRSTFKAGIRLTRDPKTGGKGAVPPDGSIITIDFYNGDVREGRPHVGSKEKYCMGRVDNLGGKEWLEATKTDFCVLMSKPSGMRLPSNKTAFFRSDLLRARLRVKVNHTPAIRDEQAFAKFCDPKFDPELLDPLRLSLWTEPSKVPEATDLTAGPAHSRSEDNKKKYKKILRELKVKRTSNQSQDDVLMSASWMRSRIVAVQGPPGAGKTRTLRDKVIAMHKIGHKVLVVASSNVAVDTDANAVWESLSPEERKNIKCLRLETDGAEKAQRLAKLAYAQYTGEEGEADKLPEYRRPSEAQDHPAIRNGLDKICMEFATRQEYAEKALKEYDDVNKAHQAIENYDAIKRSNVAAGMTLDYRIWETTQDDMRQAEVDYQEAAHGMTEEEWRIRFQSGEISVRNFDKSRIYKESIRNYIDKAGKVTEAEKETLEAEYNIMVGRVLAQTDILFTTASNCGGALLADTDDFEPTVIFCDEAGQISVPSLCVPLTMFKKWEGVFLFGDIQQLEPTALSGQFNEFIQNAKTSPLALLSMKGFPSYLLETQYRMTPACSLFARWQFYDNKGLKDSDEVKVDNEVRQAIRKITKGLGVHGDKGKGSEYVITNVLNGCSRAVLNGTSLANYANADFIIKIINRLLKEGAVKASMIKILAYYQGQRRLLRKKIDDTAWADEIKEALEIATVESFQGMEARIVIVDTVAAKDGLSGPLLREEHTHEDEEVFGGEDFLGNEEDFGGEDFIKVGVVTRHVRSPNRLNVALTRGRDATIVVCQASLLAASYRKSRGKQYNAIANMIGDAKGRNCLLEDPTEDSHPESIKKRAEMGQMNFERERAAQRRRDLDFITKSKTNWREMRRLEAILPTGPSPIYRTRKGYTTRPIGNPKLAAEADAYDAELERAKAASLAAAEAEAEDQRTLEAGVQASLPVDATDDGPAKDDLDEGGSQLHSDEEDGGAGVSDGAWVNQPDTKHELW</sequence>
<dbReference type="OrthoDB" id="6513042at2759"/>
<gene>
    <name evidence="9" type="primary">DNA2_1</name>
    <name evidence="9" type="ORF">IMSHALPRED_005780</name>
</gene>
<dbReference type="GO" id="GO:0016787">
    <property type="term" value="F:hydrolase activity"/>
    <property type="evidence" value="ECO:0007669"/>
    <property type="project" value="UniProtKB-KW"/>
</dbReference>
<evidence type="ECO:0000256" key="4">
    <source>
        <dbReference type="ARBA" id="ARBA00022806"/>
    </source>
</evidence>
<evidence type="ECO:0000256" key="6">
    <source>
        <dbReference type="SAM" id="MobiDB-lite"/>
    </source>
</evidence>
<organism evidence="9 10">
    <name type="scientific">Imshaugia aleurites</name>
    <dbReference type="NCBI Taxonomy" id="172621"/>
    <lineage>
        <taxon>Eukaryota</taxon>
        <taxon>Fungi</taxon>
        <taxon>Dikarya</taxon>
        <taxon>Ascomycota</taxon>
        <taxon>Pezizomycotina</taxon>
        <taxon>Lecanoromycetes</taxon>
        <taxon>OSLEUM clade</taxon>
        <taxon>Lecanoromycetidae</taxon>
        <taxon>Lecanorales</taxon>
        <taxon>Lecanorineae</taxon>
        <taxon>Parmeliaceae</taxon>
        <taxon>Imshaugia</taxon>
    </lineage>
</organism>
<name>A0A8H3FE05_9LECA</name>
<comment type="similarity">
    <text evidence="1">Belongs to the DNA2/NAM7 helicase family.</text>
</comment>
<keyword evidence="10" id="KW-1185">Reference proteome</keyword>
<dbReference type="Pfam" id="PF13087">
    <property type="entry name" value="AAA_12"/>
    <property type="match status" value="1"/>
</dbReference>
<dbReference type="InterPro" id="IPR050534">
    <property type="entry name" value="Coronavir_polyprotein_1ab"/>
</dbReference>
<dbReference type="InterPro" id="IPR041677">
    <property type="entry name" value="DNA2/NAM7_AAA_11"/>
</dbReference>
<accession>A0A8H3FE05</accession>
<dbReference type="InterPro" id="IPR047187">
    <property type="entry name" value="SF1_C_Upf1"/>
</dbReference>
<evidence type="ECO:0000256" key="3">
    <source>
        <dbReference type="ARBA" id="ARBA00022801"/>
    </source>
</evidence>
<evidence type="ECO:0000256" key="1">
    <source>
        <dbReference type="ARBA" id="ARBA00007913"/>
    </source>
</evidence>
<evidence type="ECO:0000256" key="5">
    <source>
        <dbReference type="ARBA" id="ARBA00022840"/>
    </source>
</evidence>
<dbReference type="Gene3D" id="3.40.50.300">
    <property type="entry name" value="P-loop containing nucleotide triphosphate hydrolases"/>
    <property type="match status" value="2"/>
</dbReference>
<reference evidence="9" key="1">
    <citation type="submission" date="2021-03" db="EMBL/GenBank/DDBJ databases">
        <authorList>
            <person name="Tagirdzhanova G."/>
        </authorList>
    </citation>
    <scope>NUCLEOTIDE SEQUENCE</scope>
</reference>
<dbReference type="Pfam" id="PF13086">
    <property type="entry name" value="AAA_11"/>
    <property type="match status" value="1"/>
</dbReference>
<dbReference type="InterPro" id="IPR041679">
    <property type="entry name" value="DNA2/NAM7-like_C"/>
</dbReference>
<evidence type="ECO:0000259" key="7">
    <source>
        <dbReference type="Pfam" id="PF13086"/>
    </source>
</evidence>
<feature type="region of interest" description="Disordered" evidence="6">
    <location>
        <begin position="1"/>
        <end position="25"/>
    </location>
</feature>
<keyword evidence="3" id="KW-0378">Hydrolase</keyword>
<feature type="domain" description="DNA2/NAM7 helicase-like C-terminal" evidence="8">
    <location>
        <begin position="893"/>
        <end position="1131"/>
    </location>
</feature>
<comment type="caution">
    <text evidence="9">The sequence shown here is derived from an EMBL/GenBank/DDBJ whole genome shotgun (WGS) entry which is preliminary data.</text>
</comment>